<dbReference type="InterPro" id="IPR052523">
    <property type="entry name" value="Trichothecene_AcTrans"/>
</dbReference>
<reference evidence="2" key="1">
    <citation type="journal article" date="2020" name="Stud. Mycol.">
        <title>101 Dothideomycetes genomes: a test case for predicting lifestyles and emergence of pathogens.</title>
        <authorList>
            <person name="Haridas S."/>
            <person name="Albert R."/>
            <person name="Binder M."/>
            <person name="Bloem J."/>
            <person name="Labutti K."/>
            <person name="Salamov A."/>
            <person name="Andreopoulos B."/>
            <person name="Baker S."/>
            <person name="Barry K."/>
            <person name="Bills G."/>
            <person name="Bluhm B."/>
            <person name="Cannon C."/>
            <person name="Castanera R."/>
            <person name="Culley D."/>
            <person name="Daum C."/>
            <person name="Ezra D."/>
            <person name="Gonzalez J."/>
            <person name="Henrissat B."/>
            <person name="Kuo A."/>
            <person name="Liang C."/>
            <person name="Lipzen A."/>
            <person name="Lutzoni F."/>
            <person name="Magnuson J."/>
            <person name="Mondo S."/>
            <person name="Nolan M."/>
            <person name="Ohm R."/>
            <person name="Pangilinan J."/>
            <person name="Park H.-J."/>
            <person name="Ramirez L."/>
            <person name="Alfaro M."/>
            <person name="Sun H."/>
            <person name="Tritt A."/>
            <person name="Yoshinaga Y."/>
            <person name="Zwiers L.-H."/>
            <person name="Turgeon B."/>
            <person name="Goodwin S."/>
            <person name="Spatafora J."/>
            <person name="Crous P."/>
            <person name="Grigoriev I."/>
        </authorList>
    </citation>
    <scope>NUCLEOTIDE SEQUENCE</scope>
    <source>
        <strain evidence="2">CBS 175.79</strain>
    </source>
</reference>
<dbReference type="PROSITE" id="PS51186">
    <property type="entry name" value="GNAT"/>
    <property type="match status" value="1"/>
</dbReference>
<dbReference type="Pfam" id="PF13673">
    <property type="entry name" value="Acetyltransf_10"/>
    <property type="match status" value="1"/>
</dbReference>
<dbReference type="SUPFAM" id="SSF55729">
    <property type="entry name" value="Acyl-CoA N-acyltransferases (Nat)"/>
    <property type="match status" value="1"/>
</dbReference>
<dbReference type="InterPro" id="IPR016181">
    <property type="entry name" value="Acyl_CoA_acyltransferase"/>
</dbReference>
<dbReference type="OrthoDB" id="2115692at2759"/>
<organism evidence="2 3">
    <name type="scientific">Aaosphaeria arxii CBS 175.79</name>
    <dbReference type="NCBI Taxonomy" id="1450172"/>
    <lineage>
        <taxon>Eukaryota</taxon>
        <taxon>Fungi</taxon>
        <taxon>Dikarya</taxon>
        <taxon>Ascomycota</taxon>
        <taxon>Pezizomycotina</taxon>
        <taxon>Dothideomycetes</taxon>
        <taxon>Pleosporomycetidae</taxon>
        <taxon>Pleosporales</taxon>
        <taxon>Pleosporales incertae sedis</taxon>
        <taxon>Aaosphaeria</taxon>
    </lineage>
</organism>
<protein>
    <recommendedName>
        <fullName evidence="1">N-acetyltransferase domain-containing protein</fullName>
    </recommendedName>
</protein>
<dbReference type="EMBL" id="ML978070">
    <property type="protein sequence ID" value="KAF2014358.1"/>
    <property type="molecule type" value="Genomic_DNA"/>
</dbReference>
<dbReference type="AlphaFoldDB" id="A0A6A5XM93"/>
<dbReference type="PANTHER" id="PTHR42791:SF1">
    <property type="entry name" value="N-ACETYLTRANSFERASE DOMAIN-CONTAINING PROTEIN"/>
    <property type="match status" value="1"/>
</dbReference>
<keyword evidence="3" id="KW-1185">Reference proteome</keyword>
<dbReference type="Proteomes" id="UP000799778">
    <property type="component" value="Unassembled WGS sequence"/>
</dbReference>
<dbReference type="GeneID" id="54279362"/>
<dbReference type="CDD" id="cd04301">
    <property type="entry name" value="NAT_SF"/>
    <property type="match status" value="1"/>
</dbReference>
<feature type="domain" description="N-acetyltransferase" evidence="1">
    <location>
        <begin position="130"/>
        <end position="210"/>
    </location>
</feature>
<evidence type="ECO:0000259" key="1">
    <source>
        <dbReference type="PROSITE" id="PS51186"/>
    </source>
</evidence>
<proteinExistence type="predicted"/>
<accession>A0A6A5XM93</accession>
<dbReference type="InterPro" id="IPR000182">
    <property type="entry name" value="GNAT_dom"/>
</dbReference>
<dbReference type="RefSeq" id="XP_033382697.1">
    <property type="nucleotide sequence ID" value="XM_033521965.1"/>
</dbReference>
<gene>
    <name evidence="2" type="ORF">BU24DRAFT_213451</name>
</gene>
<dbReference type="Gene3D" id="3.40.630.30">
    <property type="match status" value="1"/>
</dbReference>
<evidence type="ECO:0000313" key="2">
    <source>
        <dbReference type="EMBL" id="KAF2014358.1"/>
    </source>
</evidence>
<evidence type="ECO:0000313" key="3">
    <source>
        <dbReference type="Proteomes" id="UP000799778"/>
    </source>
</evidence>
<dbReference type="PANTHER" id="PTHR42791">
    <property type="entry name" value="GNAT FAMILY ACETYLTRANSFERASE"/>
    <property type="match status" value="1"/>
</dbReference>
<dbReference type="GO" id="GO:0016747">
    <property type="term" value="F:acyltransferase activity, transferring groups other than amino-acyl groups"/>
    <property type="evidence" value="ECO:0007669"/>
    <property type="project" value="InterPro"/>
</dbReference>
<name>A0A6A5XM93_9PLEO</name>
<sequence>MAHKIFPVESSDIPWLVRHCDYPAMRENPLTIAMFPNSNPKTEEEEIMWHTGGLQDSFHSASESSWIKVCNDKMEPVGFAIWFLGKPFPAVRTTDAKRDEAEGVKAPTTLDGHAWRTMSDDLRLEKDRVLNDRPDVCRLTMLSVNPDYQRQGYGTSLVGWGCRQADRAHRTIFVMASPAAVGFYEKFGFKTQGQVWTCHGTFKSMLREPEECDHHLNNFVSSK</sequence>